<sequence>MPNLYDNKQINGFAPIIADKPKIMILGTMPSVKSLEDAFYYAHPRNAFWPIIESLIGRDLPTEQDKRNACNELGILLWDVLAACEREGSLDSAIKVPVANDFDAIFKQYPSIQAVFFNGQPAAKLFKQYVQKQQVLPENLKFDTLTSTSPANARLTIEAKALLWKEKLSAYLFNES</sequence>
<dbReference type="InterPro" id="IPR026353">
    <property type="entry name" value="Hypoxan-DNA_Glyclase"/>
</dbReference>
<dbReference type="EC" id="3.2.2.15" evidence="2"/>
<dbReference type="Proteomes" id="UP000664835">
    <property type="component" value="Unassembled WGS sequence"/>
</dbReference>
<dbReference type="NCBIfam" id="TIGR04274">
    <property type="entry name" value="hypoxanDNAglyco"/>
    <property type="match status" value="1"/>
</dbReference>
<dbReference type="EMBL" id="JAGETV010000004">
    <property type="protein sequence ID" value="MBO1926724.1"/>
    <property type="molecule type" value="Genomic_DNA"/>
</dbReference>
<feature type="domain" description="Uracil-DNA glycosylase-like" evidence="1">
    <location>
        <begin position="14"/>
        <end position="168"/>
    </location>
</feature>
<dbReference type="Pfam" id="PF03167">
    <property type="entry name" value="UDG"/>
    <property type="match status" value="1"/>
</dbReference>
<dbReference type="SMART" id="SM00987">
    <property type="entry name" value="UreE_C"/>
    <property type="match status" value="1"/>
</dbReference>
<evidence type="ECO:0000259" key="1">
    <source>
        <dbReference type="SMART" id="SM00986"/>
    </source>
</evidence>
<dbReference type="SMART" id="SM00986">
    <property type="entry name" value="UDG"/>
    <property type="match status" value="1"/>
</dbReference>
<protein>
    <submittedName>
        <fullName evidence="2">DNA-deoxyinosine glycosylase</fullName>
        <ecNumber evidence="2">3.2.2.15</ecNumber>
    </submittedName>
</protein>
<dbReference type="InterPro" id="IPR005122">
    <property type="entry name" value="Uracil-DNA_glycosylase-like"/>
</dbReference>
<accession>A0ABS3Q431</accession>
<organism evidence="2 3">
    <name type="scientific">Thiomicrorhabdus marina</name>
    <dbReference type="NCBI Taxonomy" id="2818442"/>
    <lineage>
        <taxon>Bacteria</taxon>
        <taxon>Pseudomonadati</taxon>
        <taxon>Pseudomonadota</taxon>
        <taxon>Gammaproteobacteria</taxon>
        <taxon>Thiotrichales</taxon>
        <taxon>Piscirickettsiaceae</taxon>
        <taxon>Thiomicrorhabdus</taxon>
    </lineage>
</organism>
<dbReference type="CDD" id="cd10032">
    <property type="entry name" value="UDG-F6_HDG"/>
    <property type="match status" value="1"/>
</dbReference>
<dbReference type="GO" id="GO:0033958">
    <property type="term" value="F:DNA-deoxyinosine glycosylase activity"/>
    <property type="evidence" value="ECO:0007669"/>
    <property type="project" value="UniProtKB-EC"/>
</dbReference>
<gene>
    <name evidence="2" type="ORF">J3998_03975</name>
</gene>
<keyword evidence="2" id="KW-0326">Glycosidase</keyword>
<keyword evidence="3" id="KW-1185">Reference proteome</keyword>
<comment type="caution">
    <text evidence="2">The sequence shown here is derived from an EMBL/GenBank/DDBJ whole genome shotgun (WGS) entry which is preliminary data.</text>
</comment>
<reference evidence="2 3" key="1">
    <citation type="submission" date="2021-03" db="EMBL/GenBank/DDBJ databases">
        <title>Thiomicrorhabdus sp.nov.,novel sulfur-oxidizing bacteria isolated from coastal sediment.</title>
        <authorList>
            <person name="Liu X."/>
        </authorList>
    </citation>
    <scope>NUCLEOTIDE SEQUENCE [LARGE SCALE GENOMIC DNA]</scope>
    <source>
        <strain evidence="2 3">6S2-11</strain>
    </source>
</reference>
<dbReference type="InterPro" id="IPR036895">
    <property type="entry name" value="Uracil-DNA_glycosylase-like_sf"/>
</dbReference>
<evidence type="ECO:0000313" key="3">
    <source>
        <dbReference type="Proteomes" id="UP000664835"/>
    </source>
</evidence>
<dbReference type="Gene3D" id="3.40.470.10">
    <property type="entry name" value="Uracil-DNA glycosylase-like domain"/>
    <property type="match status" value="1"/>
</dbReference>
<dbReference type="SUPFAM" id="SSF52141">
    <property type="entry name" value="Uracil-DNA glycosylase-like"/>
    <property type="match status" value="1"/>
</dbReference>
<name>A0ABS3Q431_9GAMM</name>
<evidence type="ECO:0000313" key="2">
    <source>
        <dbReference type="EMBL" id="MBO1926724.1"/>
    </source>
</evidence>
<keyword evidence="2" id="KW-0378">Hydrolase</keyword>
<proteinExistence type="predicted"/>
<dbReference type="RefSeq" id="WP_208148167.1">
    <property type="nucleotide sequence ID" value="NZ_JAGETV010000004.1"/>
</dbReference>